<dbReference type="Pfam" id="PF13229">
    <property type="entry name" value="Beta_helix"/>
    <property type="match status" value="1"/>
</dbReference>
<keyword evidence="2" id="KW-0964">Secreted</keyword>
<evidence type="ECO:0000256" key="1">
    <source>
        <dbReference type="ARBA" id="ARBA00004613"/>
    </source>
</evidence>
<dbReference type="NCBIfam" id="NF041518">
    <property type="entry name" value="choice_anch_Q"/>
    <property type="match status" value="1"/>
</dbReference>
<dbReference type="InterPro" id="IPR012334">
    <property type="entry name" value="Pectin_lyas_fold"/>
</dbReference>
<dbReference type="SUPFAM" id="SSF51126">
    <property type="entry name" value="Pectin lyase-like"/>
    <property type="match status" value="1"/>
</dbReference>
<dbReference type="AlphaFoldDB" id="A0A7Z2W0N6"/>
<dbReference type="EMBL" id="CP051685">
    <property type="protein sequence ID" value="QJE02941.1"/>
    <property type="molecule type" value="Genomic_DNA"/>
</dbReference>
<evidence type="ECO:0000256" key="4">
    <source>
        <dbReference type="SAM" id="SignalP"/>
    </source>
</evidence>
<dbReference type="Proteomes" id="UP000502415">
    <property type="component" value="Chromosome"/>
</dbReference>
<accession>A0A7Z2W0N6</accession>
<dbReference type="InterPro" id="IPR039448">
    <property type="entry name" value="Beta_helix"/>
</dbReference>
<evidence type="ECO:0000256" key="3">
    <source>
        <dbReference type="ARBA" id="ARBA00022729"/>
    </source>
</evidence>
<dbReference type="GO" id="GO:0016837">
    <property type="term" value="F:carbon-oxygen lyase activity, acting on polysaccharides"/>
    <property type="evidence" value="ECO:0007669"/>
    <property type="project" value="TreeGrafter"/>
</dbReference>
<evidence type="ECO:0000259" key="5">
    <source>
        <dbReference type="Pfam" id="PF13229"/>
    </source>
</evidence>
<dbReference type="InterPro" id="IPR052052">
    <property type="entry name" value="Polysaccharide_Lyase_9"/>
</dbReference>
<dbReference type="Gene3D" id="2.160.20.10">
    <property type="entry name" value="Single-stranded right-handed beta-helix, Pectin lyase-like"/>
    <property type="match status" value="1"/>
</dbReference>
<protein>
    <submittedName>
        <fullName evidence="6">DUF1565 domain-containing protein</fullName>
    </submittedName>
</protein>
<dbReference type="GO" id="GO:0005576">
    <property type="term" value="C:extracellular region"/>
    <property type="evidence" value="ECO:0007669"/>
    <property type="project" value="UniProtKB-SubCell"/>
</dbReference>
<reference evidence="6 7" key="1">
    <citation type="submission" date="2020-04" db="EMBL/GenBank/DDBJ databases">
        <title>Genome sequencing of novel species.</title>
        <authorList>
            <person name="Heo J."/>
            <person name="Kim S.-J."/>
            <person name="Kim J.-S."/>
            <person name="Hong S.-B."/>
            <person name="Kwon S.-W."/>
        </authorList>
    </citation>
    <scope>NUCLEOTIDE SEQUENCE [LARGE SCALE GENOMIC DNA]</scope>
    <source>
        <strain evidence="6 7">GN2-R2</strain>
    </source>
</reference>
<dbReference type="PROSITE" id="PS51257">
    <property type="entry name" value="PROKAR_LIPOPROTEIN"/>
    <property type="match status" value="1"/>
</dbReference>
<feature type="chain" id="PRO_5030838979" evidence="4">
    <location>
        <begin position="20"/>
        <end position="374"/>
    </location>
</feature>
<gene>
    <name evidence="6" type="ORF">HH212_25555</name>
</gene>
<organism evidence="6 7">
    <name type="scientific">Massilia forsythiae</name>
    <dbReference type="NCBI Taxonomy" id="2728020"/>
    <lineage>
        <taxon>Bacteria</taxon>
        <taxon>Pseudomonadati</taxon>
        <taxon>Pseudomonadota</taxon>
        <taxon>Betaproteobacteria</taxon>
        <taxon>Burkholderiales</taxon>
        <taxon>Oxalobacteraceae</taxon>
        <taxon>Telluria group</taxon>
        <taxon>Massilia</taxon>
    </lineage>
</organism>
<dbReference type="InterPro" id="IPR006626">
    <property type="entry name" value="PbH1"/>
</dbReference>
<dbReference type="InterPro" id="IPR022441">
    <property type="entry name" value="Para_beta_helix_rpt-2"/>
</dbReference>
<dbReference type="KEGG" id="mfy:HH212_25555"/>
<feature type="domain" description="Right handed beta helix" evidence="5">
    <location>
        <begin position="104"/>
        <end position="244"/>
    </location>
</feature>
<name>A0A7Z2W0N6_9BURK</name>
<evidence type="ECO:0000313" key="7">
    <source>
        <dbReference type="Proteomes" id="UP000502415"/>
    </source>
</evidence>
<keyword evidence="7" id="KW-1185">Reference proteome</keyword>
<dbReference type="SMART" id="SM00710">
    <property type="entry name" value="PbH1"/>
    <property type="match status" value="5"/>
</dbReference>
<comment type="subcellular location">
    <subcellularLocation>
        <location evidence="1">Secreted</location>
    </subcellularLocation>
</comment>
<dbReference type="InterPro" id="IPR011050">
    <property type="entry name" value="Pectin_lyase_fold/virulence"/>
</dbReference>
<keyword evidence="3 4" id="KW-0732">Signal</keyword>
<proteinExistence type="predicted"/>
<dbReference type="RefSeq" id="WP_170205022.1">
    <property type="nucleotide sequence ID" value="NZ_CP051685.1"/>
</dbReference>
<dbReference type="NCBIfam" id="TIGR03804">
    <property type="entry name" value="para_beta_helix"/>
    <property type="match status" value="1"/>
</dbReference>
<dbReference type="PANTHER" id="PTHR40088">
    <property type="entry name" value="PECTATE LYASE (EUROFUNG)"/>
    <property type="match status" value="1"/>
</dbReference>
<dbReference type="PANTHER" id="PTHR40088:SF2">
    <property type="entry name" value="SECRETED SUGAR HYDROLASE"/>
    <property type="match status" value="1"/>
</dbReference>
<feature type="signal peptide" evidence="4">
    <location>
        <begin position="1"/>
        <end position="19"/>
    </location>
</feature>
<sequence>MRTLPCLLFCCAGFGCSTAGPARPDAAAPATLYVAPDGDDANPGTRAAPLRSVGAAAARARAGATVRVAPGTYAENVKSTAPGSAAAPIRYLSDVKWGAKIVGSGTEAVWENHGRHVEIAGFDLSGSGRAGILNFASRVRMAGNHVHDLALSGGCTGNGGGGIVNADYTASDGEISGNVVHDIGTPGACPGVHGIYLSNLRGRIDNNIVYRASAWGIHLWHAADRVVIANNTVFANGSATVGGGIVAGTGDRPGGVVLSGTRIINNIVAFNPRASIRQYCYPGQACIGAGNVVANNVVYGNGIGIEMLVGKARGTIVADPGFVAFRADGSGNYQLQRGSPALKSGIAVAAPATDIDGVRRPRGAAVDIGAYQQR</sequence>
<evidence type="ECO:0000256" key="2">
    <source>
        <dbReference type="ARBA" id="ARBA00022525"/>
    </source>
</evidence>
<evidence type="ECO:0000313" key="6">
    <source>
        <dbReference type="EMBL" id="QJE02941.1"/>
    </source>
</evidence>
<dbReference type="InterPro" id="IPR059226">
    <property type="entry name" value="Choice_anch_Q_dom"/>
</dbReference>